<comment type="caution">
    <text evidence="2">The sequence shown here is derived from an EMBL/GenBank/DDBJ whole genome shotgun (WGS) entry which is preliminary data.</text>
</comment>
<evidence type="ECO:0000313" key="2">
    <source>
        <dbReference type="EMBL" id="PZL73084.1"/>
    </source>
</evidence>
<name>A0A2W3ZG98_9ENTE</name>
<dbReference type="InterPro" id="IPR048454">
    <property type="entry name" value="YetF_N"/>
</dbReference>
<feature type="domain" description="YetF-like N-terminal transmembrane" evidence="1">
    <location>
        <begin position="67"/>
        <end position="117"/>
    </location>
</feature>
<evidence type="ECO:0000313" key="3">
    <source>
        <dbReference type="Proteomes" id="UP000249828"/>
    </source>
</evidence>
<reference evidence="2 3" key="1">
    <citation type="submission" date="2017-11" db="EMBL/GenBank/DDBJ databases">
        <title>Draft genome sequence of Enterococcus plantarum TRW2 strain isolated from lettuce.</title>
        <authorList>
            <person name="Kim E.B."/>
            <person name="Marco M.L."/>
            <person name="Williams T.R."/>
            <person name="You I.H."/>
        </authorList>
    </citation>
    <scope>NUCLEOTIDE SEQUENCE [LARGE SCALE GENOMIC DNA]</scope>
    <source>
        <strain evidence="2 3">TRW2</strain>
    </source>
</reference>
<evidence type="ECO:0000259" key="1">
    <source>
        <dbReference type="Pfam" id="PF20730"/>
    </source>
</evidence>
<protein>
    <recommendedName>
        <fullName evidence="1">YetF-like N-terminal transmembrane domain-containing protein</fullName>
    </recommendedName>
</protein>
<dbReference type="EMBL" id="PIEU01000072">
    <property type="protein sequence ID" value="PZL73084.1"/>
    <property type="molecule type" value="Genomic_DNA"/>
</dbReference>
<accession>A0A2W3ZG98</accession>
<dbReference type="Proteomes" id="UP000249828">
    <property type="component" value="Unassembled WGS sequence"/>
</dbReference>
<dbReference type="Pfam" id="PF20730">
    <property type="entry name" value="YetF_N"/>
    <property type="match status" value="1"/>
</dbReference>
<dbReference type="RefSeq" id="WP_111247993.1">
    <property type="nucleotide sequence ID" value="NZ_PIEU01000072.1"/>
</dbReference>
<keyword evidence="3" id="KW-1185">Reference proteome</keyword>
<organism evidence="2 3">
    <name type="scientific">Enterococcus plantarum</name>
    <dbReference type="NCBI Taxonomy" id="1077675"/>
    <lineage>
        <taxon>Bacteria</taxon>
        <taxon>Bacillati</taxon>
        <taxon>Bacillota</taxon>
        <taxon>Bacilli</taxon>
        <taxon>Lactobacillales</taxon>
        <taxon>Enterococcaceae</taxon>
        <taxon>Enterococcus</taxon>
    </lineage>
</organism>
<sequence>MEFRVNQFPKKMGEVDVNEKFVKIKILEGGLFSSGEDLENIPIKNISNVKISKAKNICSIIFCPKIYFKVFIKELIQKIQMIISSKGNLAPKSASDQIQNYVLGGIIVGVIYNCQIIVL</sequence>
<proteinExistence type="predicted"/>
<dbReference type="AlphaFoldDB" id="A0A2W3ZG98"/>
<gene>
    <name evidence="2" type="ORF">CI088_09455</name>
</gene>